<feature type="coiled-coil region" evidence="1">
    <location>
        <begin position="15"/>
        <end position="94"/>
    </location>
</feature>
<evidence type="ECO:0000256" key="2">
    <source>
        <dbReference type="SAM" id="MobiDB-lite"/>
    </source>
</evidence>
<organism evidence="3 4">
    <name type="scientific">Exidia glandulosa HHB12029</name>
    <dbReference type="NCBI Taxonomy" id="1314781"/>
    <lineage>
        <taxon>Eukaryota</taxon>
        <taxon>Fungi</taxon>
        <taxon>Dikarya</taxon>
        <taxon>Basidiomycota</taxon>
        <taxon>Agaricomycotina</taxon>
        <taxon>Agaricomycetes</taxon>
        <taxon>Auriculariales</taxon>
        <taxon>Exidiaceae</taxon>
        <taxon>Exidia</taxon>
    </lineage>
</organism>
<evidence type="ECO:0000313" key="4">
    <source>
        <dbReference type="Proteomes" id="UP000077266"/>
    </source>
</evidence>
<accession>A0A166MLJ4</accession>
<dbReference type="STRING" id="1314781.A0A166MLJ4"/>
<feature type="region of interest" description="Disordered" evidence="2">
    <location>
        <begin position="727"/>
        <end position="747"/>
    </location>
</feature>
<keyword evidence="1" id="KW-0175">Coiled coil</keyword>
<name>A0A166MLJ4_EXIGL</name>
<keyword evidence="4" id="KW-1185">Reference proteome</keyword>
<reference evidence="3 4" key="1">
    <citation type="journal article" date="2016" name="Mol. Biol. Evol.">
        <title>Comparative Genomics of Early-Diverging Mushroom-Forming Fungi Provides Insights into the Origins of Lignocellulose Decay Capabilities.</title>
        <authorList>
            <person name="Nagy L.G."/>
            <person name="Riley R."/>
            <person name="Tritt A."/>
            <person name="Adam C."/>
            <person name="Daum C."/>
            <person name="Floudas D."/>
            <person name="Sun H."/>
            <person name="Yadav J.S."/>
            <person name="Pangilinan J."/>
            <person name="Larsson K.H."/>
            <person name="Matsuura K."/>
            <person name="Barry K."/>
            <person name="Labutti K."/>
            <person name="Kuo R."/>
            <person name="Ohm R.A."/>
            <person name="Bhattacharya S.S."/>
            <person name="Shirouzu T."/>
            <person name="Yoshinaga Y."/>
            <person name="Martin F.M."/>
            <person name="Grigoriev I.V."/>
            <person name="Hibbett D.S."/>
        </authorList>
    </citation>
    <scope>NUCLEOTIDE SEQUENCE [LARGE SCALE GENOMIC DNA]</scope>
    <source>
        <strain evidence="3 4">HHB12029</strain>
    </source>
</reference>
<proteinExistence type="predicted"/>
<dbReference type="EMBL" id="KV427072">
    <property type="protein sequence ID" value="KZV78166.1"/>
    <property type="molecule type" value="Genomic_DNA"/>
</dbReference>
<evidence type="ECO:0000313" key="3">
    <source>
        <dbReference type="EMBL" id="KZV78166.1"/>
    </source>
</evidence>
<sequence>MLTLREKAKRDGGTIRGLEGKLSRARQALRDARQRADVAEKQASNVRHLATARLSELKKLRSRVAEQEELLAKQEELQATVNRLRRTNKSLLMRASRSASLRHRAVAKALAKQTEAARVIHLKYKGVVPKHIRRISRNLVSLCGVSAAKVSTAIGVFARGLGFRVYGSISARQVGRHLREGGQLARLQIVLAARKAKCTSLTRTCYDYHSLFAAVALAGDGMTHKGRNYTAQNLHIVSETGEIRKYFCGLISSPNHTSETQTAEWKSFFTRLKEIWNRCPLGTHAPMAMHHFTRLIRGMNSDHAADQHRTARLILEWCKTTDREARGDEILVSLPPTEMLAVLCENLPRHIDRIGGAAVYQLMSPEERQAVYEEMYRELSFKLGQEAFEQLPASVKRAVDLFVWCGCCMHKDLNATKGGNVSLMAFWATAGIPGPAKLMNKEQTAAASSTDSAAAQRSELAAGAGGVKLAMLCGLLFQNKSDKLGQSASFRIFFESRIEFSNLERNIVTGLSDIPTLTELAAIALYAEAISYPYMREVRGPQRKDSNALNLGPLHDKLIQHCKDIIADPDLLLSANAPSNYAAASLDGSQWEHPEIVFAVHRRMHEYPHLRGALVAFFTGALEVWERFAAEYRTGGVIDTLSDAERADIFMPNTNDACEGAVGDGRQDMRANGNITLTTHNAKSMMRLNGTDEFIETLSDEVLTHFRREARIEDALGLARRERTLHAEERQRVQREHREKEEKQKATREALNHKLDNVELCLEIDTMRAWSNSRLEDQLDWHRRWHRQQCGKKCPETHQIPSKTAAKNKQPKLDALVATIDYYRRFSTEAASGSENATVTPLKISDSMDDDFLTSEMTLDDLVMYG</sequence>
<evidence type="ECO:0000256" key="1">
    <source>
        <dbReference type="SAM" id="Coils"/>
    </source>
</evidence>
<dbReference type="OrthoDB" id="3236156at2759"/>
<protein>
    <submittedName>
        <fullName evidence="3">Uncharacterized protein</fullName>
    </submittedName>
</protein>
<dbReference type="InParanoid" id="A0A166MLJ4"/>
<dbReference type="AlphaFoldDB" id="A0A166MLJ4"/>
<gene>
    <name evidence="3" type="ORF">EXIGLDRAFT_690350</name>
</gene>
<dbReference type="Proteomes" id="UP000077266">
    <property type="component" value="Unassembled WGS sequence"/>
</dbReference>